<keyword evidence="4" id="KW-1185">Reference proteome</keyword>
<name>A0ABD1PNS2_9LAMI</name>
<proteinExistence type="predicted"/>
<evidence type="ECO:0000256" key="2">
    <source>
        <dbReference type="SAM" id="MobiDB-lite"/>
    </source>
</evidence>
<protein>
    <submittedName>
        <fullName evidence="3">Uncharacterized protein</fullName>
    </submittedName>
</protein>
<sequence>MVIEETNKMEAVERLTALKKAYADIMLNTAKEAAARIMASETKAARYQHELKVAKEESLRMLLLLKQKMDSKIREAEAASLNQQKKIEEVEAQLQEAEDIVNDLRKELREVQAELEWVKNKNMPLVDEPNNACPREVPDENIIYSPQSVTFAEPNLLNESSVASDVKIPHPYQRHEVQKCYNKTVFMNNSCNASPDLPTIILRNKEPGLYRKGCTYRIRACERNLLDRESHRSGKHDKVKYTSIREHEEGKDAFIEPTQTKTLSDLETNLLADIELSSSKSFVSKRKRAIRRRKSVTPARAEQSDMLPNPIQVLDANSGENPSKMPPRSFPHKPEPGIQTGCAESSEKETVLMKCCDTQKRICQDQALIENLLLLRQETEPAESSGTPYCKLDAETLPVNDLELKSSDIFSGCPDQTRRERVIKYTFQRKRKRQTSSGPDVNFSFETEASERKSVNKQIGNQDLDLQKPSFVTESFEDDMPLAQVARQLISLSEKKWWL</sequence>
<dbReference type="SUPFAM" id="SSF57997">
    <property type="entry name" value="Tropomyosin"/>
    <property type="match status" value="1"/>
</dbReference>
<organism evidence="3 4">
    <name type="scientific">Abeliophyllum distichum</name>
    <dbReference type="NCBI Taxonomy" id="126358"/>
    <lineage>
        <taxon>Eukaryota</taxon>
        <taxon>Viridiplantae</taxon>
        <taxon>Streptophyta</taxon>
        <taxon>Embryophyta</taxon>
        <taxon>Tracheophyta</taxon>
        <taxon>Spermatophyta</taxon>
        <taxon>Magnoliopsida</taxon>
        <taxon>eudicotyledons</taxon>
        <taxon>Gunneridae</taxon>
        <taxon>Pentapetalae</taxon>
        <taxon>asterids</taxon>
        <taxon>lamiids</taxon>
        <taxon>Lamiales</taxon>
        <taxon>Oleaceae</taxon>
        <taxon>Forsythieae</taxon>
        <taxon>Abeliophyllum</taxon>
    </lineage>
</organism>
<comment type="caution">
    <text evidence="3">The sequence shown here is derived from an EMBL/GenBank/DDBJ whole genome shotgun (WGS) entry which is preliminary data.</text>
</comment>
<gene>
    <name evidence="3" type="ORF">Adt_41128</name>
</gene>
<evidence type="ECO:0000313" key="4">
    <source>
        <dbReference type="Proteomes" id="UP001604336"/>
    </source>
</evidence>
<dbReference type="EMBL" id="JBFOLK010000013">
    <property type="protein sequence ID" value="KAL2465277.1"/>
    <property type="molecule type" value="Genomic_DNA"/>
</dbReference>
<keyword evidence="1" id="KW-0175">Coiled coil</keyword>
<feature type="coiled-coil region" evidence="1">
    <location>
        <begin position="37"/>
        <end position="121"/>
    </location>
</feature>
<dbReference type="AlphaFoldDB" id="A0ABD1PNS2"/>
<dbReference type="PANTHER" id="PTHR34778">
    <property type="entry name" value="OS02G0580700 PROTEIN"/>
    <property type="match status" value="1"/>
</dbReference>
<evidence type="ECO:0000256" key="1">
    <source>
        <dbReference type="SAM" id="Coils"/>
    </source>
</evidence>
<feature type="region of interest" description="Disordered" evidence="2">
    <location>
        <begin position="292"/>
        <end position="334"/>
    </location>
</feature>
<accession>A0ABD1PNS2</accession>
<dbReference type="Proteomes" id="UP001604336">
    <property type="component" value="Unassembled WGS sequence"/>
</dbReference>
<evidence type="ECO:0000313" key="3">
    <source>
        <dbReference type="EMBL" id="KAL2465277.1"/>
    </source>
</evidence>
<dbReference type="PANTHER" id="PTHR34778:SF2">
    <property type="entry name" value="OS02G0580700 PROTEIN"/>
    <property type="match status" value="1"/>
</dbReference>
<reference evidence="4" key="1">
    <citation type="submission" date="2024-07" db="EMBL/GenBank/DDBJ databases">
        <title>Two chromosome-level genome assemblies of Korean endemic species Abeliophyllum distichum and Forsythia ovata (Oleaceae).</title>
        <authorList>
            <person name="Jang H."/>
        </authorList>
    </citation>
    <scope>NUCLEOTIDE SEQUENCE [LARGE SCALE GENOMIC DNA]</scope>
</reference>